<evidence type="ECO:0000313" key="6">
    <source>
        <dbReference type="Proteomes" id="UP001500167"/>
    </source>
</evidence>
<sequence>MVIRKEKLDFLRLTNIDSASNGIVIMPIAEYLQVKVQQKKLHAHSYYSVLLIKSGGLTMVADKRMYTMGRHDMLSISADCVCSFLHNIPVEGSIILFTEAFFMQSYDKEGAHYFNYLKCNRMNGFVLSSDDIERCSHLMELMQTEYRTAKLVSKELLRNQLLSLLQLLGHRITKNIGAVQMDEKEERIMTFETLVDENYREKRFPSFYAERLNMSVNHLNRICREKRAVSCGALIRNRIILEAERLLYHTFKTVREIAIELGFDNVPYFITFFKAKKGQSPEEFRKTQ</sequence>
<dbReference type="PANTHER" id="PTHR43280:SF32">
    <property type="entry name" value="TRANSCRIPTIONAL REGULATORY PROTEIN"/>
    <property type="match status" value="1"/>
</dbReference>
<dbReference type="PANTHER" id="PTHR43280">
    <property type="entry name" value="ARAC-FAMILY TRANSCRIPTIONAL REGULATOR"/>
    <property type="match status" value="1"/>
</dbReference>
<keyword evidence="6" id="KW-1185">Reference proteome</keyword>
<dbReference type="PRINTS" id="PR00032">
    <property type="entry name" value="HTHARAC"/>
</dbReference>
<dbReference type="SUPFAM" id="SSF51215">
    <property type="entry name" value="Regulatory protein AraC"/>
    <property type="match status" value="1"/>
</dbReference>
<dbReference type="Proteomes" id="UP001500167">
    <property type="component" value="Unassembled WGS sequence"/>
</dbReference>
<evidence type="ECO:0000256" key="1">
    <source>
        <dbReference type="ARBA" id="ARBA00023015"/>
    </source>
</evidence>
<dbReference type="InterPro" id="IPR020449">
    <property type="entry name" value="Tscrpt_reg_AraC-type_HTH"/>
</dbReference>
<gene>
    <name evidence="5" type="ORF">GCM10022218_11340</name>
</gene>
<organism evidence="5 6">
    <name type="scientific">Sphingobacterium ginsenosidimutans</name>
    <dbReference type="NCBI Taxonomy" id="687845"/>
    <lineage>
        <taxon>Bacteria</taxon>
        <taxon>Pseudomonadati</taxon>
        <taxon>Bacteroidota</taxon>
        <taxon>Sphingobacteriia</taxon>
        <taxon>Sphingobacteriales</taxon>
        <taxon>Sphingobacteriaceae</taxon>
        <taxon>Sphingobacterium</taxon>
    </lineage>
</organism>
<dbReference type="SUPFAM" id="SSF46689">
    <property type="entry name" value="Homeodomain-like"/>
    <property type="match status" value="1"/>
</dbReference>
<dbReference type="Pfam" id="PF12833">
    <property type="entry name" value="HTH_18"/>
    <property type="match status" value="1"/>
</dbReference>
<dbReference type="PROSITE" id="PS01124">
    <property type="entry name" value="HTH_ARAC_FAMILY_2"/>
    <property type="match status" value="1"/>
</dbReference>
<comment type="caution">
    <text evidence="5">The sequence shown here is derived from an EMBL/GenBank/DDBJ whole genome shotgun (WGS) entry which is preliminary data.</text>
</comment>
<evidence type="ECO:0000313" key="5">
    <source>
        <dbReference type="EMBL" id="GAA4171383.1"/>
    </source>
</evidence>
<dbReference type="RefSeq" id="WP_346084794.1">
    <property type="nucleotide sequence ID" value="NZ_BAAAZK010000002.1"/>
</dbReference>
<proteinExistence type="predicted"/>
<name>A0ABP7ZVB4_9SPHI</name>
<protein>
    <submittedName>
        <fullName evidence="5">Helix-turn-helix domain-containing protein</fullName>
    </submittedName>
</protein>
<evidence type="ECO:0000256" key="3">
    <source>
        <dbReference type="ARBA" id="ARBA00023163"/>
    </source>
</evidence>
<keyword evidence="1" id="KW-0805">Transcription regulation</keyword>
<dbReference type="InterPro" id="IPR009057">
    <property type="entry name" value="Homeodomain-like_sf"/>
</dbReference>
<keyword evidence="2" id="KW-0238">DNA-binding</keyword>
<dbReference type="SMART" id="SM00342">
    <property type="entry name" value="HTH_ARAC"/>
    <property type="match status" value="1"/>
</dbReference>
<keyword evidence="3" id="KW-0804">Transcription</keyword>
<dbReference type="InterPro" id="IPR037923">
    <property type="entry name" value="HTH-like"/>
</dbReference>
<accession>A0ABP7ZVB4</accession>
<dbReference type="EMBL" id="BAAAZK010000002">
    <property type="protein sequence ID" value="GAA4171383.1"/>
    <property type="molecule type" value="Genomic_DNA"/>
</dbReference>
<reference evidence="6" key="1">
    <citation type="journal article" date="2019" name="Int. J. Syst. Evol. Microbiol.">
        <title>The Global Catalogue of Microorganisms (GCM) 10K type strain sequencing project: providing services to taxonomists for standard genome sequencing and annotation.</title>
        <authorList>
            <consortium name="The Broad Institute Genomics Platform"/>
            <consortium name="The Broad Institute Genome Sequencing Center for Infectious Disease"/>
            <person name="Wu L."/>
            <person name="Ma J."/>
        </authorList>
    </citation>
    <scope>NUCLEOTIDE SEQUENCE [LARGE SCALE GENOMIC DNA]</scope>
    <source>
        <strain evidence="6">JCM 16722</strain>
    </source>
</reference>
<feature type="domain" description="HTH araC/xylS-type" evidence="4">
    <location>
        <begin position="189"/>
        <end position="287"/>
    </location>
</feature>
<evidence type="ECO:0000256" key="2">
    <source>
        <dbReference type="ARBA" id="ARBA00023125"/>
    </source>
</evidence>
<evidence type="ECO:0000259" key="4">
    <source>
        <dbReference type="PROSITE" id="PS01124"/>
    </source>
</evidence>
<dbReference type="InterPro" id="IPR018060">
    <property type="entry name" value="HTH_AraC"/>
</dbReference>
<dbReference type="Gene3D" id="1.10.10.60">
    <property type="entry name" value="Homeodomain-like"/>
    <property type="match status" value="1"/>
</dbReference>